<dbReference type="KEGG" id="temp:RBB75_13560"/>
<reference evidence="1" key="2">
    <citation type="journal article" date="2024" name="Environ. Microbiol.">
        <title>Genome analysis and description of Tunturibacter gen. nov. expands the diversity of Terriglobia in tundra soils.</title>
        <authorList>
            <person name="Messyasz A."/>
            <person name="Mannisto M.K."/>
            <person name="Kerkhof L.J."/>
            <person name="Haggblom M.M."/>
        </authorList>
    </citation>
    <scope>NUCLEOTIDE SEQUENCE</scope>
    <source>
        <strain evidence="1">M8UP23</strain>
    </source>
</reference>
<organism evidence="1">
    <name type="scientific">Tunturiibacter empetritectus</name>
    <dbReference type="NCBI Taxonomy" id="3069691"/>
    <lineage>
        <taxon>Bacteria</taxon>
        <taxon>Pseudomonadati</taxon>
        <taxon>Acidobacteriota</taxon>
        <taxon>Terriglobia</taxon>
        <taxon>Terriglobales</taxon>
        <taxon>Acidobacteriaceae</taxon>
        <taxon>Tunturiibacter</taxon>
    </lineage>
</organism>
<name>A0AAU7Z977_9BACT</name>
<dbReference type="AlphaFoldDB" id="A0AAU7Z977"/>
<reference evidence="1" key="1">
    <citation type="submission" date="2023-08" db="EMBL/GenBank/DDBJ databases">
        <authorList>
            <person name="Messyasz A."/>
            <person name="Mannisto M.K."/>
            <person name="Kerkhof L.J."/>
            <person name="Haggblom M."/>
        </authorList>
    </citation>
    <scope>NUCLEOTIDE SEQUENCE</scope>
    <source>
        <strain evidence="1">M8UP23</strain>
    </source>
</reference>
<accession>A0AAU7Z977</accession>
<proteinExistence type="predicted"/>
<sequence length="56" mass="6287">MKGFNLFLHSNVSHILCVGISVLSIRNSHYYHRYALPAKSGDKTTRPESLIIGMRG</sequence>
<protein>
    <submittedName>
        <fullName evidence="1">Uncharacterized protein</fullName>
    </submittedName>
</protein>
<gene>
    <name evidence="1" type="ORF">RBB75_13560</name>
</gene>
<dbReference type="EMBL" id="CP132932">
    <property type="protein sequence ID" value="XCB25473.1"/>
    <property type="molecule type" value="Genomic_DNA"/>
</dbReference>
<evidence type="ECO:0000313" key="1">
    <source>
        <dbReference type="EMBL" id="XCB25473.1"/>
    </source>
</evidence>